<dbReference type="InterPro" id="IPR012337">
    <property type="entry name" value="RNaseH-like_sf"/>
</dbReference>
<dbReference type="InterPro" id="IPR021109">
    <property type="entry name" value="Peptidase_aspartic_dom_sf"/>
</dbReference>
<organism evidence="7">
    <name type="scientific">Tanacetum cinerariifolium</name>
    <name type="common">Dalmatian daisy</name>
    <name type="synonym">Chrysanthemum cinerariifolium</name>
    <dbReference type="NCBI Taxonomy" id="118510"/>
    <lineage>
        <taxon>Eukaryota</taxon>
        <taxon>Viridiplantae</taxon>
        <taxon>Streptophyta</taxon>
        <taxon>Embryophyta</taxon>
        <taxon>Tracheophyta</taxon>
        <taxon>Spermatophyta</taxon>
        <taxon>Magnoliopsida</taxon>
        <taxon>eudicotyledons</taxon>
        <taxon>Gunneridae</taxon>
        <taxon>Pentapetalae</taxon>
        <taxon>asterids</taxon>
        <taxon>campanulids</taxon>
        <taxon>Asterales</taxon>
        <taxon>Asteraceae</taxon>
        <taxon>Asteroideae</taxon>
        <taxon>Anthemideae</taxon>
        <taxon>Anthemidinae</taxon>
        <taxon>Tanacetum</taxon>
    </lineage>
</organism>
<dbReference type="Gene3D" id="2.40.70.10">
    <property type="entry name" value="Acid Proteases"/>
    <property type="match status" value="1"/>
</dbReference>
<reference evidence="7" key="1">
    <citation type="journal article" date="2019" name="Sci. Rep.">
        <title>Draft genome of Tanacetum cinerariifolium, the natural source of mosquito coil.</title>
        <authorList>
            <person name="Yamashiro T."/>
            <person name="Shiraishi A."/>
            <person name="Satake H."/>
            <person name="Nakayama K."/>
        </authorList>
    </citation>
    <scope>NUCLEOTIDE SEQUENCE</scope>
</reference>
<dbReference type="InterPro" id="IPR043502">
    <property type="entry name" value="DNA/RNA_pol_sf"/>
</dbReference>
<dbReference type="InterPro" id="IPR041577">
    <property type="entry name" value="RT_RNaseH_2"/>
</dbReference>
<dbReference type="InterPro" id="IPR043128">
    <property type="entry name" value="Rev_trsase/Diguanyl_cyclase"/>
</dbReference>
<keyword evidence="4" id="KW-0255">Endonuclease</keyword>
<keyword evidence="3" id="KW-0540">Nuclease</keyword>
<evidence type="ECO:0000256" key="4">
    <source>
        <dbReference type="ARBA" id="ARBA00022759"/>
    </source>
</evidence>
<evidence type="ECO:0000313" key="7">
    <source>
        <dbReference type="EMBL" id="GEW68214.1"/>
    </source>
</evidence>
<protein>
    <recommendedName>
        <fullName evidence="6">Integrase catalytic domain-containing protein</fullName>
    </recommendedName>
</protein>
<accession>A0A699H4B8</accession>
<dbReference type="InterPro" id="IPR001584">
    <property type="entry name" value="Integrase_cat-core"/>
</dbReference>
<keyword evidence="5" id="KW-0511">Multifunctional enzyme</keyword>
<dbReference type="EMBL" id="BKCJ010069052">
    <property type="protein sequence ID" value="GEW68214.1"/>
    <property type="molecule type" value="Genomic_DNA"/>
</dbReference>
<dbReference type="CDD" id="cd00303">
    <property type="entry name" value="retropepsin_like"/>
    <property type="match status" value="1"/>
</dbReference>
<dbReference type="GO" id="GO:0004519">
    <property type="term" value="F:endonuclease activity"/>
    <property type="evidence" value="ECO:0007669"/>
    <property type="project" value="UniProtKB-KW"/>
</dbReference>
<dbReference type="GO" id="GO:0003676">
    <property type="term" value="F:nucleic acid binding"/>
    <property type="evidence" value="ECO:0007669"/>
    <property type="project" value="InterPro"/>
</dbReference>
<keyword evidence="2" id="KW-0548">Nucleotidyltransferase</keyword>
<feature type="domain" description="Integrase catalytic" evidence="6">
    <location>
        <begin position="541"/>
        <end position="675"/>
    </location>
</feature>
<evidence type="ECO:0000256" key="2">
    <source>
        <dbReference type="ARBA" id="ARBA00022695"/>
    </source>
</evidence>
<dbReference type="GO" id="GO:0015074">
    <property type="term" value="P:DNA integration"/>
    <property type="evidence" value="ECO:0007669"/>
    <property type="project" value="InterPro"/>
</dbReference>
<dbReference type="SUPFAM" id="SSF56672">
    <property type="entry name" value="DNA/RNA polymerases"/>
    <property type="match status" value="1"/>
</dbReference>
<dbReference type="PANTHER" id="PTHR37984">
    <property type="entry name" value="PROTEIN CBG26694"/>
    <property type="match status" value="1"/>
</dbReference>
<dbReference type="Gene3D" id="3.30.420.10">
    <property type="entry name" value="Ribonuclease H-like superfamily/Ribonuclease H"/>
    <property type="match status" value="1"/>
</dbReference>
<keyword evidence="4" id="KW-0378">Hydrolase</keyword>
<evidence type="ECO:0000256" key="5">
    <source>
        <dbReference type="ARBA" id="ARBA00023268"/>
    </source>
</evidence>
<dbReference type="SUPFAM" id="SSF50630">
    <property type="entry name" value="Acid proteases"/>
    <property type="match status" value="1"/>
</dbReference>
<proteinExistence type="predicted"/>
<dbReference type="GO" id="GO:0016779">
    <property type="term" value="F:nucleotidyltransferase activity"/>
    <property type="evidence" value="ECO:0007669"/>
    <property type="project" value="UniProtKB-KW"/>
</dbReference>
<dbReference type="Gene3D" id="3.10.10.10">
    <property type="entry name" value="HIV Type 1 Reverse Transcriptase, subunit A, domain 1"/>
    <property type="match status" value="1"/>
</dbReference>
<dbReference type="Gene3D" id="3.10.20.370">
    <property type="match status" value="1"/>
</dbReference>
<dbReference type="InterPro" id="IPR050951">
    <property type="entry name" value="Retrovirus_Pol_polyprotein"/>
</dbReference>
<dbReference type="InterPro" id="IPR056924">
    <property type="entry name" value="SH3_Tf2-1"/>
</dbReference>
<dbReference type="PANTHER" id="PTHR37984:SF5">
    <property type="entry name" value="PROTEIN NYNRIN-LIKE"/>
    <property type="match status" value="1"/>
</dbReference>
<dbReference type="InterPro" id="IPR036397">
    <property type="entry name" value="RNaseH_sf"/>
</dbReference>
<sequence>MATRKAKGLCYNCYERFIPGHRCNPSQFLCLLVESDDDTMDNLTPPEMVEATTETTLTPQISFHALTGQLVPSTLKLFGNLNGRSVIVLVDGGSTNNFIQTQIAHHLGLPIQVSSHLKVTVGNIDTLGCAGMCQQVPLQFGTTCFSVNLLLLPIYGTDLVLGVEWLAGLGPVLFDYKELWMEFAHESSNIRLLGLPLPRLLDHHISIVPNTTPVNVKPYHYPHFQKSEIEKLVGEMISDGIIRPSCSPYSSPVLLVKSKDGLWRFYVDYRALNSVMLARCEFGCAKLGYLGQLISDQGVCVDPDKIESIRTWPYPTSTKGLQGFLGLTRYYRRFVHHYASLAAPLTQLLRKQAFVWTHATTTSFDALKQAMMTTPVLCMPNFSNHFILQTDASGTRVGAVLTQNGQPVAYFSKEMSLRLQSASTCVLEMYAITEAIRKWRQYLWDITKLLGYDFDIVCKPGSDNGPIDSLSRLPSATLQAISLLSQPILALWDALREFYKSNPSSIQYFSSITDNPTTYPHHSICDGLLLYKGWVIIPHDSSFQPLVLAEMHFFVRWTRGSNMGLNCNGLYYTFAYGVGQDVFFVVVDRLSKHAHFLALGTHFIAPPQVFIKDIVRLHGIPSSIVRLHGIPSSIVLDRDLVFVSSFWRELFHQQGPKLAMSSAYHPQTNGQAEMTPFEAVYGRSPPSLLDYVLGYSSVASVEDLLQQCFSILLKLKENLLRAQNRMRNQENFKRIDVSFAVGDLERIGPVTYRLELPFTAKIHNVFHVSLLKKFLGDHNSQITPLPVQWENQPTSDATWEPLNEFCHDFPEFYLEGKVPSYRDANDACQHGIPSVKVLAGIFILYFCLIGKEIHEIGHTVLMNAVVLSPGRVRGMEAP</sequence>
<evidence type="ECO:0000259" key="6">
    <source>
        <dbReference type="PROSITE" id="PS50994"/>
    </source>
</evidence>
<dbReference type="Pfam" id="PF17919">
    <property type="entry name" value="RT_RNaseH_2"/>
    <property type="match status" value="1"/>
</dbReference>
<evidence type="ECO:0000256" key="3">
    <source>
        <dbReference type="ARBA" id="ARBA00022722"/>
    </source>
</evidence>
<name>A0A699H4B8_TANCI</name>
<dbReference type="SUPFAM" id="SSF53098">
    <property type="entry name" value="Ribonuclease H-like"/>
    <property type="match status" value="1"/>
</dbReference>
<evidence type="ECO:0000256" key="1">
    <source>
        <dbReference type="ARBA" id="ARBA00022679"/>
    </source>
</evidence>
<dbReference type="AlphaFoldDB" id="A0A699H4B8"/>
<comment type="caution">
    <text evidence="7">The sequence shown here is derived from an EMBL/GenBank/DDBJ whole genome shotgun (WGS) entry which is preliminary data.</text>
</comment>
<dbReference type="Pfam" id="PF24626">
    <property type="entry name" value="SH3_Tf2-1"/>
    <property type="match status" value="1"/>
</dbReference>
<gene>
    <name evidence="7" type="ORF">Tci_240190</name>
</gene>
<keyword evidence="1" id="KW-0808">Transferase</keyword>
<dbReference type="Pfam" id="PF08284">
    <property type="entry name" value="RVP_2"/>
    <property type="match status" value="1"/>
</dbReference>
<dbReference type="PROSITE" id="PS50994">
    <property type="entry name" value="INTEGRASE"/>
    <property type="match status" value="1"/>
</dbReference>
<dbReference type="Gene3D" id="3.30.70.270">
    <property type="match status" value="1"/>
</dbReference>
<dbReference type="FunFam" id="3.30.70.270:FF:000020">
    <property type="entry name" value="Transposon Tf2-6 polyprotein-like Protein"/>
    <property type="match status" value="1"/>
</dbReference>